<dbReference type="PANTHER" id="PTHR42786">
    <property type="entry name" value="TRNA/RRNA METHYLTRANSFERASE"/>
    <property type="match status" value="1"/>
</dbReference>
<dbReference type="CDD" id="cd18093">
    <property type="entry name" value="SpoU-like_TrmJ"/>
    <property type="match status" value="1"/>
</dbReference>
<dbReference type="RefSeq" id="WP_015232966.1">
    <property type="nucleotide sequence ID" value="NC_019791.1"/>
</dbReference>
<evidence type="ECO:0000256" key="2">
    <source>
        <dbReference type="ARBA" id="ARBA00022603"/>
    </source>
</evidence>
<dbReference type="PANTHER" id="PTHR42786:SF2">
    <property type="entry name" value="TRNA (CYTIDINE_URIDINE-2'-O-)-METHYLTRANSFERASE TRMJ"/>
    <property type="match status" value="1"/>
</dbReference>
<dbReference type="KEGG" id="clg:Calag_1360"/>
<gene>
    <name evidence="6" type="ordered locus">Calag_1360</name>
</gene>
<name>L0ACB5_CALLD</name>
<dbReference type="HOGENOM" id="CLU_056931_3_0_2"/>
<dbReference type="InterPro" id="IPR029026">
    <property type="entry name" value="tRNA_m1G_MTases_N"/>
</dbReference>
<dbReference type="GeneID" id="14212620"/>
<sequence>MKKLRLIMVGIEGSVNLGYLLRLSENFDVDETYLVHPLASAYESFRWAVKASNKIYDVNIVDSLDKALEGVDLSICTSDESSARDVLRIPITPRQASELAEKVNGRVALVLGRESVGLTRDELKKCNLLCTIPSSKKYTALNVSNAGAIMLYELYLAKNKESKFELADKKTVDLIEAYAKALVYDSFEQNELEDIILAVKKVVSKSEKGEASRILKFISKICLKYGCKDKLNDYISKDVRND</sequence>
<dbReference type="GO" id="GO:0005829">
    <property type="term" value="C:cytosol"/>
    <property type="evidence" value="ECO:0007669"/>
    <property type="project" value="TreeGrafter"/>
</dbReference>
<feature type="domain" description="tRNA/rRNA methyltransferase SpoU type" evidence="5">
    <location>
        <begin position="4"/>
        <end position="152"/>
    </location>
</feature>
<keyword evidence="7" id="KW-1185">Reference proteome</keyword>
<keyword evidence="4" id="KW-0949">S-adenosyl-L-methionine</keyword>
<evidence type="ECO:0000256" key="4">
    <source>
        <dbReference type="ARBA" id="ARBA00022691"/>
    </source>
</evidence>
<dbReference type="OrthoDB" id="372184at2157"/>
<evidence type="ECO:0000259" key="5">
    <source>
        <dbReference type="Pfam" id="PF00588"/>
    </source>
</evidence>
<dbReference type="EMBL" id="CP003378">
    <property type="protein sequence ID" value="AFZ71069.1"/>
    <property type="molecule type" value="Genomic_DNA"/>
</dbReference>
<dbReference type="STRING" id="1056495.Calag_1360"/>
<dbReference type="GO" id="GO:0008173">
    <property type="term" value="F:RNA methyltransferase activity"/>
    <property type="evidence" value="ECO:0007669"/>
    <property type="project" value="InterPro"/>
</dbReference>
<keyword evidence="3" id="KW-0808">Transferase</keyword>
<accession>L0ACB5</accession>
<organism evidence="6 7">
    <name type="scientific">Caldisphaera lagunensis (strain DSM 15908 / JCM 11604 / ANMR 0165 / IC-154)</name>
    <dbReference type="NCBI Taxonomy" id="1056495"/>
    <lineage>
        <taxon>Archaea</taxon>
        <taxon>Thermoproteota</taxon>
        <taxon>Thermoprotei</taxon>
        <taxon>Acidilobales</taxon>
        <taxon>Caldisphaeraceae</taxon>
        <taxon>Caldisphaera</taxon>
    </lineage>
</organism>
<evidence type="ECO:0000313" key="6">
    <source>
        <dbReference type="EMBL" id="AFZ71069.1"/>
    </source>
</evidence>
<reference evidence="7" key="1">
    <citation type="submission" date="2012-03" db="EMBL/GenBank/DDBJ databases">
        <title>Complete genome of Caldisphaera lagunensis DSM 15908.</title>
        <authorList>
            <person name="Lucas S."/>
            <person name="Copeland A."/>
            <person name="Lapidus A."/>
            <person name="Glavina del Rio T."/>
            <person name="Dalin E."/>
            <person name="Tice H."/>
            <person name="Bruce D."/>
            <person name="Goodwin L."/>
            <person name="Pitluck S."/>
            <person name="Peters L."/>
            <person name="Mikhailova N."/>
            <person name="Teshima H."/>
            <person name="Kyrpides N."/>
            <person name="Mavromatis K."/>
            <person name="Ivanova N."/>
            <person name="Brettin T."/>
            <person name="Detter J.C."/>
            <person name="Han C."/>
            <person name="Larimer F."/>
            <person name="Land M."/>
            <person name="Hauser L."/>
            <person name="Markowitz V."/>
            <person name="Cheng J.-F."/>
            <person name="Hugenholtz P."/>
            <person name="Woyke T."/>
            <person name="Wu D."/>
            <person name="Spring S."/>
            <person name="Schroeder M."/>
            <person name="Brambilla E."/>
            <person name="Klenk H.-P."/>
            <person name="Eisen J.A."/>
        </authorList>
    </citation>
    <scope>NUCLEOTIDE SEQUENCE [LARGE SCALE GENOMIC DNA]</scope>
    <source>
        <strain evidence="7">DSM 15908 / JCM 11604 / IC-154</strain>
    </source>
</reference>
<dbReference type="Proteomes" id="UP000010469">
    <property type="component" value="Chromosome"/>
</dbReference>
<dbReference type="GO" id="GO:0003723">
    <property type="term" value="F:RNA binding"/>
    <property type="evidence" value="ECO:0007669"/>
    <property type="project" value="InterPro"/>
</dbReference>
<dbReference type="Gene3D" id="3.40.1280.10">
    <property type="match status" value="1"/>
</dbReference>
<dbReference type="AlphaFoldDB" id="L0ACB5"/>
<evidence type="ECO:0000256" key="3">
    <source>
        <dbReference type="ARBA" id="ARBA00022679"/>
    </source>
</evidence>
<evidence type="ECO:0000256" key="1">
    <source>
        <dbReference type="ARBA" id="ARBA00007228"/>
    </source>
</evidence>
<protein>
    <submittedName>
        <fullName evidence="6">rRNA methylase</fullName>
    </submittedName>
</protein>
<dbReference type="eggNOG" id="arCOG01018">
    <property type="taxonomic scope" value="Archaea"/>
</dbReference>
<dbReference type="Pfam" id="PF00588">
    <property type="entry name" value="SpoU_methylase"/>
    <property type="match status" value="1"/>
</dbReference>
<dbReference type="SUPFAM" id="SSF75217">
    <property type="entry name" value="alpha/beta knot"/>
    <property type="match status" value="1"/>
</dbReference>
<comment type="similarity">
    <text evidence="1">Belongs to the class IV-like SAM-binding methyltransferase superfamily. RNA methyltransferase TrmH family.</text>
</comment>
<keyword evidence="2 6" id="KW-0489">Methyltransferase</keyword>
<evidence type="ECO:0000313" key="7">
    <source>
        <dbReference type="Proteomes" id="UP000010469"/>
    </source>
</evidence>
<dbReference type="InterPro" id="IPR029028">
    <property type="entry name" value="Alpha/beta_knot_MTases"/>
</dbReference>
<dbReference type="InParanoid" id="L0ACB5"/>
<dbReference type="GO" id="GO:0002128">
    <property type="term" value="P:tRNA nucleoside ribose methylation"/>
    <property type="evidence" value="ECO:0007669"/>
    <property type="project" value="TreeGrafter"/>
</dbReference>
<dbReference type="InterPro" id="IPR004384">
    <property type="entry name" value="RNA_MeTrfase_TrmJ/LasT"/>
</dbReference>
<proteinExistence type="inferred from homology"/>
<dbReference type="InterPro" id="IPR001537">
    <property type="entry name" value="SpoU_MeTrfase"/>
</dbReference>